<evidence type="ECO:0000256" key="1">
    <source>
        <dbReference type="ARBA" id="ARBA00010211"/>
    </source>
</evidence>
<protein>
    <submittedName>
        <fullName evidence="4">2-keto-4-pentenoate hydratase/2-oxohepta-3-ene-1,7-dioic acid hydratase (Catechol pathway)</fullName>
    </submittedName>
</protein>
<dbReference type="GO" id="GO:0019752">
    <property type="term" value="P:carboxylic acid metabolic process"/>
    <property type="evidence" value="ECO:0007669"/>
    <property type="project" value="UniProtKB-ARBA"/>
</dbReference>
<dbReference type="InterPro" id="IPR036663">
    <property type="entry name" value="Fumarylacetoacetase_C_sf"/>
</dbReference>
<dbReference type="EMBL" id="NIGF01000012">
    <property type="protein sequence ID" value="PQV63414.1"/>
    <property type="molecule type" value="Genomic_DNA"/>
</dbReference>
<dbReference type="Proteomes" id="UP000237684">
    <property type="component" value="Unassembled WGS sequence"/>
</dbReference>
<evidence type="ECO:0000259" key="3">
    <source>
        <dbReference type="Pfam" id="PF01557"/>
    </source>
</evidence>
<dbReference type="FunFam" id="3.90.850.10:FF:000002">
    <property type="entry name" value="2-hydroxyhepta-2,4-diene-1,7-dioate isomerase"/>
    <property type="match status" value="1"/>
</dbReference>
<dbReference type="Pfam" id="PF01557">
    <property type="entry name" value="FAA_hydrolase"/>
    <property type="match status" value="1"/>
</dbReference>
<keyword evidence="2" id="KW-0479">Metal-binding</keyword>
<comment type="similarity">
    <text evidence="1">Belongs to the FAH family.</text>
</comment>
<dbReference type="GO" id="GO:0046872">
    <property type="term" value="F:metal ion binding"/>
    <property type="evidence" value="ECO:0007669"/>
    <property type="project" value="UniProtKB-KW"/>
</dbReference>
<dbReference type="GO" id="GO:0018773">
    <property type="term" value="F:acetylpyruvate hydrolase activity"/>
    <property type="evidence" value="ECO:0007669"/>
    <property type="project" value="TreeGrafter"/>
</dbReference>
<comment type="caution">
    <text evidence="4">The sequence shown here is derived from an EMBL/GenBank/DDBJ whole genome shotgun (WGS) entry which is preliminary data.</text>
</comment>
<name>A0A2S8SRI0_9BACT</name>
<dbReference type="PANTHER" id="PTHR11820:SF7">
    <property type="entry name" value="ACYLPYRUVASE FAHD1, MITOCHONDRIAL"/>
    <property type="match status" value="1"/>
</dbReference>
<dbReference type="SUPFAM" id="SSF56529">
    <property type="entry name" value="FAH"/>
    <property type="match status" value="1"/>
</dbReference>
<organism evidence="4 5">
    <name type="scientific">Abditibacterium utsteinense</name>
    <dbReference type="NCBI Taxonomy" id="1960156"/>
    <lineage>
        <taxon>Bacteria</taxon>
        <taxon>Pseudomonadati</taxon>
        <taxon>Abditibacteriota</taxon>
        <taxon>Abditibacteriia</taxon>
        <taxon>Abditibacteriales</taxon>
        <taxon>Abditibacteriaceae</taxon>
        <taxon>Abditibacterium</taxon>
    </lineage>
</organism>
<dbReference type="InterPro" id="IPR011234">
    <property type="entry name" value="Fumarylacetoacetase-like_C"/>
</dbReference>
<sequence>MSTYGQFLWKGAARHARIEMTGGEEVAHFIENLFENPTSTGESARVSELTILPPVAPAKLFAIGLNYAAHAAEHGNEVPKEPLMWFKAPSALIAHGEEIEIAFPGHKTDFEGELALIIGKRGKAIAESQAHEYIFGVTCAQDISDRVIQRGESQWARAKSFDTYAPLGPYIYTDLDLGNLTVQTILNGQTRQSGHTKDMIFSPARIVSFVSQHITLEAGDVILTGTPEGVGALKSGDILETHIGTMKPLINLVKNSA</sequence>
<dbReference type="PANTHER" id="PTHR11820">
    <property type="entry name" value="ACYLPYRUVASE"/>
    <property type="match status" value="1"/>
</dbReference>
<gene>
    <name evidence="4" type="ORF">B1R32_11269</name>
</gene>
<proteinExistence type="inferred from homology"/>
<dbReference type="RefSeq" id="WP_106380493.1">
    <property type="nucleotide sequence ID" value="NZ_NIGF01000012.1"/>
</dbReference>
<feature type="domain" description="Fumarylacetoacetase-like C-terminal" evidence="3">
    <location>
        <begin position="59"/>
        <end position="253"/>
    </location>
</feature>
<dbReference type="AlphaFoldDB" id="A0A2S8SRI0"/>
<dbReference type="GO" id="GO:0016853">
    <property type="term" value="F:isomerase activity"/>
    <property type="evidence" value="ECO:0007669"/>
    <property type="project" value="UniProtKB-ARBA"/>
</dbReference>
<evidence type="ECO:0000256" key="2">
    <source>
        <dbReference type="ARBA" id="ARBA00022723"/>
    </source>
</evidence>
<dbReference type="FunCoup" id="A0A2S8SRI0">
    <property type="interactions" value="339"/>
</dbReference>
<evidence type="ECO:0000313" key="4">
    <source>
        <dbReference type="EMBL" id="PQV63414.1"/>
    </source>
</evidence>
<dbReference type="Gene3D" id="3.90.850.10">
    <property type="entry name" value="Fumarylacetoacetase-like, C-terminal domain"/>
    <property type="match status" value="1"/>
</dbReference>
<reference evidence="4 5" key="1">
    <citation type="journal article" date="2018" name="Syst. Appl. Microbiol.">
        <title>Abditibacterium utsteinense sp. nov., the first cultivated member of candidate phylum FBP, isolated from ice-free Antarctic soil samples.</title>
        <authorList>
            <person name="Tahon G."/>
            <person name="Tytgat B."/>
            <person name="Lebbe L."/>
            <person name="Carlier A."/>
            <person name="Willems A."/>
        </authorList>
    </citation>
    <scope>NUCLEOTIDE SEQUENCE [LARGE SCALE GENOMIC DNA]</scope>
    <source>
        <strain evidence="4 5">LMG 29911</strain>
    </source>
</reference>
<dbReference type="InParanoid" id="A0A2S8SRI0"/>
<evidence type="ECO:0000313" key="5">
    <source>
        <dbReference type="Proteomes" id="UP000237684"/>
    </source>
</evidence>
<dbReference type="OrthoDB" id="9805307at2"/>
<keyword evidence="5" id="KW-1185">Reference proteome</keyword>
<accession>A0A2S8SRI0</accession>